<proteinExistence type="predicted"/>
<dbReference type="InterPro" id="IPR038900">
    <property type="entry name" value="TMC"/>
</dbReference>
<keyword evidence="2" id="KW-0472">Membrane</keyword>
<comment type="caution">
    <text evidence="2">The sequence shown here is derived from an EMBL/GenBank/DDBJ whole genome shotgun (WGS) entry which is preliminary data.</text>
</comment>
<dbReference type="EMBL" id="JABVXQ010000002">
    <property type="protein sequence ID" value="KAF6127726.1"/>
    <property type="molecule type" value="Genomic_DNA"/>
</dbReference>
<dbReference type="Proteomes" id="UP000664940">
    <property type="component" value="Unassembled WGS sequence"/>
</dbReference>
<name>A0A834BH50_9CHIR</name>
<protein>
    <submittedName>
        <fullName evidence="2">Transmembrane channel like 7</fullName>
    </submittedName>
</protein>
<keyword evidence="2" id="KW-0812">Transmembrane</keyword>
<accession>A0A834BH50</accession>
<evidence type="ECO:0000313" key="3">
    <source>
        <dbReference type="Proteomes" id="UP000664940"/>
    </source>
</evidence>
<dbReference type="PANTHER" id="PTHR23302">
    <property type="entry name" value="TRANSMEMBRANE CHANNEL-RELATED"/>
    <property type="match status" value="1"/>
</dbReference>
<dbReference type="PANTHER" id="PTHR23302:SF42">
    <property type="entry name" value="TRANSMEMBRANE CHANNEL-LIKE PROTEIN 7"/>
    <property type="match status" value="1"/>
</dbReference>
<gene>
    <name evidence="2" type="ORF">HJG60_018994</name>
</gene>
<evidence type="ECO:0000256" key="1">
    <source>
        <dbReference type="SAM" id="MobiDB-lite"/>
    </source>
</evidence>
<organism evidence="2 3">
    <name type="scientific">Phyllostomus discolor</name>
    <name type="common">pale spear-nosed bat</name>
    <dbReference type="NCBI Taxonomy" id="89673"/>
    <lineage>
        <taxon>Eukaryota</taxon>
        <taxon>Metazoa</taxon>
        <taxon>Chordata</taxon>
        <taxon>Craniata</taxon>
        <taxon>Vertebrata</taxon>
        <taxon>Euteleostomi</taxon>
        <taxon>Mammalia</taxon>
        <taxon>Eutheria</taxon>
        <taxon>Laurasiatheria</taxon>
        <taxon>Chiroptera</taxon>
        <taxon>Yangochiroptera</taxon>
        <taxon>Phyllostomidae</taxon>
        <taxon>Phyllostominae</taxon>
        <taxon>Phyllostomus</taxon>
    </lineage>
</organism>
<feature type="region of interest" description="Disordered" evidence="1">
    <location>
        <begin position="1"/>
        <end position="21"/>
    </location>
</feature>
<evidence type="ECO:0000313" key="2">
    <source>
        <dbReference type="EMBL" id="KAF6127726.1"/>
    </source>
</evidence>
<dbReference type="GO" id="GO:0005886">
    <property type="term" value="C:plasma membrane"/>
    <property type="evidence" value="ECO:0007669"/>
    <property type="project" value="InterPro"/>
</dbReference>
<dbReference type="AlphaFoldDB" id="A0A834BH50"/>
<dbReference type="GO" id="GO:0008381">
    <property type="term" value="F:mechanosensitive monoatomic ion channel activity"/>
    <property type="evidence" value="ECO:0007669"/>
    <property type="project" value="TreeGrafter"/>
</dbReference>
<sequence length="177" mass="20562">MSESGASALPPGRPSRQPFIHPENLSLDSSCFSSPPVNFLQELPSYRSIARKRTNILSRDKPSGTLLKPTDSYTCPLEEGITENLDSQSIRKYALNISEKRRLREIQETQMKYLSEWDQWKRYSSKSWKRFLEKAREMTTHLELWREDIRSIEGSAPHSLHVLLHNRPEGQVQLCLH</sequence>
<reference evidence="2 3" key="1">
    <citation type="journal article" date="2020" name="Nature">
        <title>Six reference-quality genomes reveal evolution of bat adaptations.</title>
        <authorList>
            <person name="Jebb D."/>
            <person name="Huang Z."/>
            <person name="Pippel M."/>
            <person name="Hughes G.M."/>
            <person name="Lavrichenko K."/>
            <person name="Devanna P."/>
            <person name="Winkler S."/>
            <person name="Jermiin L.S."/>
            <person name="Skirmuntt E.C."/>
            <person name="Katzourakis A."/>
            <person name="Burkitt-Gray L."/>
            <person name="Ray D.A."/>
            <person name="Sullivan K.A.M."/>
            <person name="Roscito J.G."/>
            <person name="Kirilenko B.M."/>
            <person name="Davalos L.M."/>
            <person name="Corthals A.P."/>
            <person name="Power M.L."/>
            <person name="Jones G."/>
            <person name="Ransome R.D."/>
            <person name="Dechmann D.K.N."/>
            <person name="Locatelli A.G."/>
            <person name="Puechmaille S.J."/>
            <person name="Fedrigo O."/>
            <person name="Jarvis E.D."/>
            <person name="Hiller M."/>
            <person name="Vernes S.C."/>
            <person name="Myers E.W."/>
            <person name="Teeling E.C."/>
        </authorList>
    </citation>
    <scope>NUCLEOTIDE SEQUENCE [LARGE SCALE GENOMIC DNA]</scope>
    <source>
        <strain evidence="2">Bat1K_MPI-CBG_1</strain>
    </source>
</reference>